<proteinExistence type="predicted"/>
<keyword evidence="2" id="KW-1185">Reference proteome</keyword>
<keyword evidence="1" id="KW-0732">Signal</keyword>
<sequence>LLLCLSLCGSAPFILRTCASKNLGCMAGPAICKFSGGSGSCSRCENDNCNQ</sequence>
<protein>
    <submittedName>
        <fullName evidence="3">5.3 kDa protein</fullName>
    </submittedName>
</protein>
<dbReference type="WBParaSite" id="HPBE_0000614901-mRNA-1">
    <property type="protein sequence ID" value="HPBE_0000614901-mRNA-1"/>
    <property type="gene ID" value="HPBE_0000614901"/>
</dbReference>
<name>A0A183FHC2_HELPZ</name>
<dbReference type="AlphaFoldDB" id="A0A183FHC2"/>
<evidence type="ECO:0000256" key="1">
    <source>
        <dbReference type="SAM" id="SignalP"/>
    </source>
</evidence>
<organism evidence="2 3">
    <name type="scientific">Heligmosomoides polygyrus</name>
    <name type="common">Parasitic roundworm</name>
    <dbReference type="NCBI Taxonomy" id="6339"/>
    <lineage>
        <taxon>Eukaryota</taxon>
        <taxon>Metazoa</taxon>
        <taxon>Ecdysozoa</taxon>
        <taxon>Nematoda</taxon>
        <taxon>Chromadorea</taxon>
        <taxon>Rhabditida</taxon>
        <taxon>Rhabditina</taxon>
        <taxon>Rhabditomorpha</taxon>
        <taxon>Strongyloidea</taxon>
        <taxon>Heligmosomidae</taxon>
        <taxon>Heligmosomoides</taxon>
    </lineage>
</organism>
<feature type="signal peptide" evidence="1">
    <location>
        <begin position="1"/>
        <end position="19"/>
    </location>
</feature>
<feature type="chain" id="PRO_5008149212" evidence="1">
    <location>
        <begin position="20"/>
        <end position="51"/>
    </location>
</feature>
<evidence type="ECO:0000313" key="3">
    <source>
        <dbReference type="WBParaSite" id="HPBE_0000614901-mRNA-1"/>
    </source>
</evidence>
<reference evidence="3" key="1">
    <citation type="submission" date="2019-09" db="UniProtKB">
        <authorList>
            <consortium name="WormBaseParasite"/>
        </authorList>
    </citation>
    <scope>IDENTIFICATION</scope>
</reference>
<accession>A0A183FHC2</accession>
<dbReference type="Proteomes" id="UP000050761">
    <property type="component" value="Unassembled WGS sequence"/>
</dbReference>
<evidence type="ECO:0000313" key="2">
    <source>
        <dbReference type="Proteomes" id="UP000050761"/>
    </source>
</evidence>